<keyword evidence="6 10" id="KW-0735">Signal-anchor</keyword>
<dbReference type="InterPro" id="IPR023471">
    <property type="entry name" value="CtaG/Cox11_dom_sf"/>
</dbReference>
<dbReference type="EMBL" id="BPQR01000041">
    <property type="protein sequence ID" value="GJE07095.1"/>
    <property type="molecule type" value="Genomic_DNA"/>
</dbReference>
<dbReference type="RefSeq" id="WP_238276111.1">
    <property type="nucleotide sequence ID" value="NZ_BPQR01000041.1"/>
</dbReference>
<dbReference type="PANTHER" id="PTHR21320:SF3">
    <property type="entry name" value="CYTOCHROME C OXIDASE ASSEMBLY PROTEIN COX11, MITOCHONDRIAL-RELATED"/>
    <property type="match status" value="1"/>
</dbReference>
<comment type="caution">
    <text evidence="11">The sequence shown here is derived from an EMBL/GenBank/DDBJ whole genome shotgun (WGS) entry which is preliminary data.</text>
</comment>
<keyword evidence="9 10" id="KW-0472">Membrane</keyword>
<dbReference type="InterPro" id="IPR007533">
    <property type="entry name" value="Cyt_c_oxidase_assmbl_CtaG"/>
</dbReference>
<comment type="function">
    <text evidence="1 10">Exerts its effect at some terminal stage of cytochrome c oxidase synthesis, probably by being involved in the insertion of the copper B into subunit I.</text>
</comment>
<evidence type="ECO:0000256" key="5">
    <source>
        <dbReference type="ARBA" id="ARBA00022692"/>
    </source>
</evidence>
<dbReference type="PANTHER" id="PTHR21320">
    <property type="entry name" value="CYTOCHROME C OXIDASE ASSEMBLY PROTEIN COX11-RELATED"/>
    <property type="match status" value="1"/>
</dbReference>
<reference evidence="11" key="1">
    <citation type="journal article" date="2021" name="Front. Microbiol.">
        <title>Comprehensive Comparative Genomics and Phenotyping of Methylobacterium Species.</title>
        <authorList>
            <person name="Alessa O."/>
            <person name="Ogura Y."/>
            <person name="Fujitani Y."/>
            <person name="Takami H."/>
            <person name="Hayashi T."/>
            <person name="Sahin N."/>
            <person name="Tani A."/>
        </authorList>
    </citation>
    <scope>NUCLEOTIDE SEQUENCE</scope>
    <source>
        <strain evidence="11">LMG 23639</strain>
    </source>
</reference>
<comment type="similarity">
    <text evidence="3 10">Belongs to the COX11/CtaG family.</text>
</comment>
<evidence type="ECO:0000256" key="7">
    <source>
        <dbReference type="ARBA" id="ARBA00022989"/>
    </source>
</evidence>
<dbReference type="SUPFAM" id="SSF110111">
    <property type="entry name" value="Ctag/Cox11"/>
    <property type="match status" value="1"/>
</dbReference>
<protein>
    <recommendedName>
        <fullName evidence="4 10">Cytochrome c oxidase assembly protein CtaG</fullName>
    </recommendedName>
</protein>
<evidence type="ECO:0000256" key="1">
    <source>
        <dbReference type="ARBA" id="ARBA00004007"/>
    </source>
</evidence>
<dbReference type="Pfam" id="PF04442">
    <property type="entry name" value="CtaG_Cox11"/>
    <property type="match status" value="1"/>
</dbReference>
<evidence type="ECO:0000256" key="10">
    <source>
        <dbReference type="HAMAP-Rule" id="MF_00155"/>
    </source>
</evidence>
<dbReference type="Proteomes" id="UP001055102">
    <property type="component" value="Unassembled WGS sequence"/>
</dbReference>
<feature type="topological domain" description="Cytoplasmic" evidence="10">
    <location>
        <begin position="1"/>
        <end position="6"/>
    </location>
</feature>
<keyword evidence="5 10" id="KW-0812">Transmembrane</keyword>
<reference evidence="11" key="2">
    <citation type="submission" date="2021-08" db="EMBL/GenBank/DDBJ databases">
        <authorList>
            <person name="Tani A."/>
            <person name="Ola A."/>
            <person name="Ogura Y."/>
            <person name="Katsura K."/>
            <person name="Hayashi T."/>
        </authorList>
    </citation>
    <scope>NUCLEOTIDE SEQUENCE</scope>
    <source>
        <strain evidence="11">LMG 23639</strain>
    </source>
</reference>
<name>A0ABQ4SV66_9HYPH</name>
<sequence>MANPFGNATGRTALACAAVVVGMTGLAFASVPLYDAFCKATGFGGTPRQGPAPSAAVARSGDSLVVRFDTNVASSLPWSFRAETPKVEAWLGETTTVFFRVRNDGPVPATGVATFNVQPELMGGYFVKVQCFCFNEQTLQPGETMDFPVVFYVEPAMREDSNTGHLSEMVLSYTYFAAKNGVPAQAAVAGTGAAKRETRF</sequence>
<evidence type="ECO:0000256" key="4">
    <source>
        <dbReference type="ARBA" id="ARBA00015384"/>
    </source>
</evidence>
<evidence type="ECO:0000256" key="6">
    <source>
        <dbReference type="ARBA" id="ARBA00022968"/>
    </source>
</evidence>
<keyword evidence="10" id="KW-0997">Cell inner membrane</keyword>
<dbReference type="HAMAP" id="MF_00155">
    <property type="entry name" value="CtaG"/>
    <property type="match status" value="1"/>
</dbReference>
<evidence type="ECO:0000256" key="8">
    <source>
        <dbReference type="ARBA" id="ARBA00023008"/>
    </source>
</evidence>
<evidence type="ECO:0000313" key="11">
    <source>
        <dbReference type="EMBL" id="GJE07095.1"/>
    </source>
</evidence>
<evidence type="ECO:0000256" key="3">
    <source>
        <dbReference type="ARBA" id="ARBA00009620"/>
    </source>
</evidence>
<evidence type="ECO:0000256" key="2">
    <source>
        <dbReference type="ARBA" id="ARBA00004382"/>
    </source>
</evidence>
<dbReference type="Gene3D" id="2.60.370.10">
    <property type="entry name" value="Ctag/Cox11"/>
    <property type="match status" value="1"/>
</dbReference>
<gene>
    <name evidence="10 11" type="primary">ctaG</name>
    <name evidence="11" type="ORF">AOPFMNJM_2419</name>
</gene>
<keyword evidence="10" id="KW-1003">Cell membrane</keyword>
<proteinExistence type="inferred from homology"/>
<dbReference type="PIRSF" id="PIRSF005413">
    <property type="entry name" value="COX11"/>
    <property type="match status" value="1"/>
</dbReference>
<organism evidence="11 12">
    <name type="scientific">Methylobacterium jeotgali</name>
    <dbReference type="NCBI Taxonomy" id="381630"/>
    <lineage>
        <taxon>Bacteria</taxon>
        <taxon>Pseudomonadati</taxon>
        <taxon>Pseudomonadota</taxon>
        <taxon>Alphaproteobacteria</taxon>
        <taxon>Hyphomicrobiales</taxon>
        <taxon>Methylobacteriaceae</taxon>
        <taxon>Methylobacterium</taxon>
    </lineage>
</organism>
<feature type="topological domain" description="Periplasmic" evidence="10">
    <location>
        <begin position="31"/>
        <end position="200"/>
    </location>
</feature>
<keyword evidence="8 10" id="KW-0186">Copper</keyword>
<evidence type="ECO:0000256" key="9">
    <source>
        <dbReference type="ARBA" id="ARBA00023136"/>
    </source>
</evidence>
<evidence type="ECO:0000313" key="12">
    <source>
        <dbReference type="Proteomes" id="UP001055102"/>
    </source>
</evidence>
<accession>A0ABQ4SV66</accession>
<comment type="subcellular location">
    <subcellularLocation>
        <location evidence="2 10">Cell inner membrane</location>
        <topology evidence="2 10">Single-pass type II membrane protein</topology>
        <orientation evidence="2 10">Periplasmic side</orientation>
    </subcellularLocation>
</comment>
<keyword evidence="7 10" id="KW-1133">Transmembrane helix</keyword>
<dbReference type="NCBIfam" id="NF003465">
    <property type="entry name" value="PRK05089.1"/>
    <property type="match status" value="1"/>
</dbReference>
<keyword evidence="12" id="KW-1185">Reference proteome</keyword>